<feature type="non-terminal residue" evidence="2">
    <location>
        <position position="269"/>
    </location>
</feature>
<dbReference type="EMBL" id="BARV01023673">
    <property type="protein sequence ID" value="GAI39447.1"/>
    <property type="molecule type" value="Genomic_DNA"/>
</dbReference>
<dbReference type="InterPro" id="IPR001173">
    <property type="entry name" value="Glyco_trans_2-like"/>
</dbReference>
<proteinExistence type="predicted"/>
<dbReference type="PANTHER" id="PTHR43179:SF7">
    <property type="entry name" value="RHAMNOSYLTRANSFERASE WBBL"/>
    <property type="match status" value="1"/>
</dbReference>
<dbReference type="AlphaFoldDB" id="X1N624"/>
<dbReference type="Pfam" id="PF13641">
    <property type="entry name" value="Glyco_tranf_2_3"/>
    <property type="match status" value="1"/>
</dbReference>
<dbReference type="CDD" id="cd04186">
    <property type="entry name" value="GT_2_like_c"/>
    <property type="match status" value="1"/>
</dbReference>
<dbReference type="InterPro" id="IPR029044">
    <property type="entry name" value="Nucleotide-diphossugar_trans"/>
</dbReference>
<gene>
    <name evidence="2" type="ORF">S06H3_38793</name>
</gene>
<evidence type="ECO:0000259" key="1">
    <source>
        <dbReference type="Pfam" id="PF00535"/>
    </source>
</evidence>
<feature type="domain" description="Glycosyltransferase 2-like" evidence="1">
    <location>
        <begin position="12"/>
        <end position="112"/>
    </location>
</feature>
<evidence type="ECO:0000313" key="2">
    <source>
        <dbReference type="EMBL" id="GAI39447.1"/>
    </source>
</evidence>
<dbReference type="Gene3D" id="3.90.550.10">
    <property type="entry name" value="Spore Coat Polysaccharide Biosynthesis Protein SpsA, Chain A"/>
    <property type="match status" value="1"/>
</dbReference>
<accession>X1N624</accession>
<sequence length="269" mass="30636">PSNLSLRLGNGVIVVDNGSNDGSIEMIRRKFPQVKLIENNENVGFSKATNRGIEMSTGRYVLLLNSDTILLDNLNEVLIYADNNPQIGAIGCRLLYSNGLIQPSANQFISLTDEILRTFRVGQYDKRPGLRNFIINYFGKLLGKSVNIWLLTREGKCGICQVDWVSGACLFVRRRVINEIGLLDENFFAYYEDIDWCRRMRKAGWKIVYYPAVKVVHLTGGSAQQSEKNSIYHSLIHYRSKFYYHKKYKGELAVTILKNIIIAKGLLMV</sequence>
<dbReference type="Pfam" id="PF00535">
    <property type="entry name" value="Glycos_transf_2"/>
    <property type="match status" value="1"/>
</dbReference>
<feature type="non-terminal residue" evidence="2">
    <location>
        <position position="1"/>
    </location>
</feature>
<organism evidence="2">
    <name type="scientific">marine sediment metagenome</name>
    <dbReference type="NCBI Taxonomy" id="412755"/>
    <lineage>
        <taxon>unclassified sequences</taxon>
        <taxon>metagenomes</taxon>
        <taxon>ecological metagenomes</taxon>
    </lineage>
</organism>
<dbReference type="PANTHER" id="PTHR43179">
    <property type="entry name" value="RHAMNOSYLTRANSFERASE WBBL"/>
    <property type="match status" value="1"/>
</dbReference>
<comment type="caution">
    <text evidence="2">The sequence shown here is derived from an EMBL/GenBank/DDBJ whole genome shotgun (WGS) entry which is preliminary data.</text>
</comment>
<dbReference type="SUPFAM" id="SSF53448">
    <property type="entry name" value="Nucleotide-diphospho-sugar transferases"/>
    <property type="match status" value="1"/>
</dbReference>
<reference evidence="2" key="1">
    <citation type="journal article" date="2014" name="Front. Microbiol.">
        <title>High frequency of phylogenetically diverse reductive dehalogenase-homologous genes in deep subseafloor sedimentary metagenomes.</title>
        <authorList>
            <person name="Kawai M."/>
            <person name="Futagami T."/>
            <person name="Toyoda A."/>
            <person name="Takaki Y."/>
            <person name="Nishi S."/>
            <person name="Hori S."/>
            <person name="Arai W."/>
            <person name="Tsubouchi T."/>
            <person name="Morono Y."/>
            <person name="Uchiyama I."/>
            <person name="Ito T."/>
            <person name="Fujiyama A."/>
            <person name="Inagaki F."/>
            <person name="Takami H."/>
        </authorList>
    </citation>
    <scope>NUCLEOTIDE SEQUENCE</scope>
    <source>
        <strain evidence="2">Expedition CK06-06</strain>
    </source>
</reference>
<name>X1N624_9ZZZZ</name>
<protein>
    <recommendedName>
        <fullName evidence="1">Glycosyltransferase 2-like domain-containing protein</fullName>
    </recommendedName>
</protein>